<protein>
    <submittedName>
        <fullName evidence="1">Uncharacterized protein</fullName>
    </submittedName>
</protein>
<evidence type="ECO:0000313" key="2">
    <source>
        <dbReference type="Proteomes" id="UP000245489"/>
    </source>
</evidence>
<dbReference type="EMBL" id="QGGO01000033">
    <property type="protein sequence ID" value="PWK17823.1"/>
    <property type="molecule type" value="Genomic_DNA"/>
</dbReference>
<dbReference type="RefSeq" id="WP_109744931.1">
    <property type="nucleotide sequence ID" value="NZ_QGGO01000033.1"/>
</dbReference>
<sequence>MSYKNFRFSDLKEIFGIHQTTKRLFVTPTTPVEPSDLLVSLLELSKGMPLTTEKAVSEAIILPILREIRNLNKDFVELFSGENLDAEKAKGLNGECDFIFAKAPGSVELTAPLIDVCEAKKGDIDNAKTLAQNAAQMIGARHFNQKYNLPYTNIYGACTNGYEWIFLYLENDIIYIDIDRYYLNNLPQLLGVLQRIITTFRD</sequence>
<reference evidence="1 2" key="1">
    <citation type="submission" date="2018-05" db="EMBL/GenBank/DDBJ databases">
        <title>Genomic Encyclopedia of Archaeal and Bacterial Type Strains, Phase II (KMG-II): from individual species to whole genera.</title>
        <authorList>
            <person name="Goeker M."/>
        </authorList>
    </citation>
    <scope>NUCLEOTIDE SEQUENCE [LARGE SCALE GENOMIC DNA]</scope>
    <source>
        <strain evidence="1 2">DSM 22214</strain>
    </source>
</reference>
<name>A0A316DM61_9BACT</name>
<accession>A0A316DM61</accession>
<evidence type="ECO:0000313" key="1">
    <source>
        <dbReference type="EMBL" id="PWK17823.1"/>
    </source>
</evidence>
<comment type="caution">
    <text evidence="1">The sequence shown here is derived from an EMBL/GenBank/DDBJ whole genome shotgun (WGS) entry which is preliminary data.</text>
</comment>
<proteinExistence type="predicted"/>
<dbReference type="OrthoDB" id="518124at2"/>
<keyword evidence="2" id="KW-1185">Reference proteome</keyword>
<dbReference type="AlphaFoldDB" id="A0A316DM61"/>
<dbReference type="Proteomes" id="UP000245489">
    <property type="component" value="Unassembled WGS sequence"/>
</dbReference>
<organism evidence="1 2">
    <name type="scientific">Arcicella aurantiaca</name>
    <dbReference type="NCBI Taxonomy" id="591202"/>
    <lineage>
        <taxon>Bacteria</taxon>
        <taxon>Pseudomonadati</taxon>
        <taxon>Bacteroidota</taxon>
        <taxon>Cytophagia</taxon>
        <taxon>Cytophagales</taxon>
        <taxon>Flectobacillaceae</taxon>
        <taxon>Arcicella</taxon>
    </lineage>
</organism>
<gene>
    <name evidence="1" type="ORF">LV89_04270</name>
</gene>